<dbReference type="PROSITE" id="PS51257">
    <property type="entry name" value="PROKAR_LIPOPROTEIN"/>
    <property type="match status" value="1"/>
</dbReference>
<comment type="caution">
    <text evidence="1">The sequence shown here is derived from an EMBL/GenBank/DDBJ whole genome shotgun (WGS) entry which is preliminary data.</text>
</comment>
<dbReference type="Proteomes" id="UP000199663">
    <property type="component" value="Unassembled WGS sequence"/>
</dbReference>
<accession>A0A1H3T0F6</accession>
<organism evidence="1 2">
    <name type="scientific">Rhodonellum ikkaensis</name>
    <dbReference type="NCBI Taxonomy" id="336829"/>
    <lineage>
        <taxon>Bacteria</taxon>
        <taxon>Pseudomonadati</taxon>
        <taxon>Bacteroidota</taxon>
        <taxon>Cytophagia</taxon>
        <taxon>Cytophagales</taxon>
        <taxon>Cytophagaceae</taxon>
        <taxon>Rhodonellum</taxon>
    </lineage>
</organism>
<protein>
    <recommendedName>
        <fullName evidence="3">Deoxyribose-phosphate aldolase</fullName>
    </recommendedName>
</protein>
<gene>
    <name evidence="1" type="ORF">SAMN05444412_11475</name>
</gene>
<dbReference type="Pfam" id="PF20113">
    <property type="entry name" value="DUF6503"/>
    <property type="match status" value="1"/>
</dbReference>
<dbReference type="InterPro" id="IPR045444">
    <property type="entry name" value="DUF6503"/>
</dbReference>
<name>A0A1H3T0F6_9BACT</name>
<dbReference type="RefSeq" id="WP_026333782.1">
    <property type="nucleotide sequence ID" value="NZ_FNQC01000014.1"/>
</dbReference>
<keyword evidence="2" id="KW-1185">Reference proteome</keyword>
<proteinExistence type="predicted"/>
<dbReference type="EMBL" id="FNQC01000014">
    <property type="protein sequence ID" value="SDZ43225.1"/>
    <property type="molecule type" value="Genomic_DNA"/>
</dbReference>
<evidence type="ECO:0008006" key="3">
    <source>
        <dbReference type="Google" id="ProtNLM"/>
    </source>
</evidence>
<sequence length="246" mass="28250">MRHLLPLVILLTSMISSCTSRTEAEKIVDKAIEAHGGILFEKAKIEFDFRERHYEIFKSPNAFEYVREFTDSTGLVRDVLNNSGFVRTVNGQEVTLDEKQTKAFTNSVNSVAYFAFLPYGLNDASVYKEYLGESELEGKAYQLIKVTFSEVGGGEDFDDEFIYWFDKETFRIGYVAYSYHTDGGGVRFRRAIKTHEVGELVFLDYENYKPAMKDTPVEEMEALFKEGKLELLSEILLENIKVEILK</sequence>
<reference evidence="1 2" key="1">
    <citation type="submission" date="2016-10" db="EMBL/GenBank/DDBJ databases">
        <authorList>
            <person name="Varghese N."/>
            <person name="Submissions S."/>
        </authorList>
    </citation>
    <scope>NUCLEOTIDE SEQUENCE [LARGE SCALE GENOMIC DNA]</scope>
    <source>
        <strain evidence="1 2">DSM 17997</strain>
    </source>
</reference>
<evidence type="ECO:0000313" key="2">
    <source>
        <dbReference type="Proteomes" id="UP000199663"/>
    </source>
</evidence>
<evidence type="ECO:0000313" key="1">
    <source>
        <dbReference type="EMBL" id="SDZ43225.1"/>
    </source>
</evidence>